<gene>
    <name evidence="1" type="ORF">UR52_C0011G0001</name>
</gene>
<dbReference type="Proteomes" id="UP000034176">
    <property type="component" value="Unassembled WGS sequence"/>
</dbReference>
<evidence type="ECO:0000313" key="1">
    <source>
        <dbReference type="EMBL" id="KKP59164.1"/>
    </source>
</evidence>
<protein>
    <submittedName>
        <fullName evidence="1">Uncharacterized protein</fullName>
    </submittedName>
</protein>
<organism evidence="1 2">
    <name type="scientific">Candidatus Gottesmanbacteria bacterium GW2011_GWA1_34_13</name>
    <dbReference type="NCBI Taxonomy" id="1618434"/>
    <lineage>
        <taxon>Bacteria</taxon>
        <taxon>Candidatus Gottesmaniibacteriota</taxon>
    </lineage>
</organism>
<sequence>MVNKNYLIAFDFDGTVAKTYEKSPKGIGINEANRLAINDIFGQKGLDIFDNLGGLKNKAPSELIRNIIISGGRTLLDYAQTFFNHNFDHLNQFVPSEKSVPLVWNYEILDKVISELFVRQKLHYLMDQIGTQF</sequence>
<dbReference type="AlphaFoldDB" id="A0A0G0AQQ7"/>
<reference evidence="1 2" key="1">
    <citation type="journal article" date="2015" name="Nature">
        <title>rRNA introns, odd ribosomes, and small enigmatic genomes across a large radiation of phyla.</title>
        <authorList>
            <person name="Brown C.T."/>
            <person name="Hug L.A."/>
            <person name="Thomas B.C."/>
            <person name="Sharon I."/>
            <person name="Castelle C.J."/>
            <person name="Singh A."/>
            <person name="Wilkins M.J."/>
            <person name="Williams K.H."/>
            <person name="Banfield J.F."/>
        </authorList>
    </citation>
    <scope>NUCLEOTIDE SEQUENCE [LARGE SCALE GENOMIC DNA]</scope>
</reference>
<dbReference type="EMBL" id="LBPN01000011">
    <property type="protein sequence ID" value="KKP59164.1"/>
    <property type="molecule type" value="Genomic_DNA"/>
</dbReference>
<dbReference type="STRING" id="1618434.UR52_C0011G0001"/>
<evidence type="ECO:0000313" key="2">
    <source>
        <dbReference type="Proteomes" id="UP000034176"/>
    </source>
</evidence>
<proteinExistence type="predicted"/>
<comment type="caution">
    <text evidence="1">The sequence shown here is derived from an EMBL/GenBank/DDBJ whole genome shotgun (WGS) entry which is preliminary data.</text>
</comment>
<name>A0A0G0AQQ7_9BACT</name>
<accession>A0A0G0AQQ7</accession>
<feature type="non-terminal residue" evidence="1">
    <location>
        <position position="133"/>
    </location>
</feature>